<evidence type="ECO:0000313" key="2">
    <source>
        <dbReference type="EMBL" id="GGU47562.1"/>
    </source>
</evidence>
<feature type="region of interest" description="Disordered" evidence="1">
    <location>
        <begin position="1"/>
        <end position="25"/>
    </location>
</feature>
<evidence type="ECO:0000256" key="1">
    <source>
        <dbReference type="SAM" id="MobiDB-lite"/>
    </source>
</evidence>
<organism evidence="2 3">
    <name type="scientific">Streptomyces albospinus</name>
    <dbReference type="NCBI Taxonomy" id="285515"/>
    <lineage>
        <taxon>Bacteria</taxon>
        <taxon>Bacillati</taxon>
        <taxon>Actinomycetota</taxon>
        <taxon>Actinomycetes</taxon>
        <taxon>Kitasatosporales</taxon>
        <taxon>Streptomycetaceae</taxon>
        <taxon>Streptomyces</taxon>
    </lineage>
</organism>
<evidence type="ECO:0000313" key="3">
    <source>
        <dbReference type="Proteomes" id="UP000654471"/>
    </source>
</evidence>
<feature type="compositionally biased region" description="Gly residues" evidence="1">
    <location>
        <begin position="74"/>
        <end position="83"/>
    </location>
</feature>
<dbReference type="Proteomes" id="UP000654471">
    <property type="component" value="Unassembled WGS sequence"/>
</dbReference>
<sequence>MREEHSAEARCAGAGSDRAGAEGSWGVERREVSAFGDRREIAGERLTCGGSVTGGGAPDGWWGRRQVGARGEAGEQGRGARMG</sequence>
<name>A0ABQ2UR01_9ACTN</name>
<accession>A0ABQ2UR01</accession>
<keyword evidence="3" id="KW-1185">Reference proteome</keyword>
<comment type="caution">
    <text evidence="2">The sequence shown here is derived from an EMBL/GenBank/DDBJ whole genome shotgun (WGS) entry which is preliminary data.</text>
</comment>
<proteinExistence type="predicted"/>
<dbReference type="EMBL" id="BMRP01000002">
    <property type="protein sequence ID" value="GGU47562.1"/>
    <property type="molecule type" value="Genomic_DNA"/>
</dbReference>
<gene>
    <name evidence="2" type="ORF">GCM10010211_09410</name>
</gene>
<protein>
    <submittedName>
        <fullName evidence="2">Uncharacterized protein</fullName>
    </submittedName>
</protein>
<feature type="region of interest" description="Disordered" evidence="1">
    <location>
        <begin position="47"/>
        <end position="83"/>
    </location>
</feature>
<reference evidence="3" key="1">
    <citation type="journal article" date="2019" name="Int. J. Syst. Evol. Microbiol.">
        <title>The Global Catalogue of Microorganisms (GCM) 10K type strain sequencing project: providing services to taxonomists for standard genome sequencing and annotation.</title>
        <authorList>
            <consortium name="The Broad Institute Genomics Platform"/>
            <consortium name="The Broad Institute Genome Sequencing Center for Infectious Disease"/>
            <person name="Wu L."/>
            <person name="Ma J."/>
        </authorList>
    </citation>
    <scope>NUCLEOTIDE SEQUENCE [LARGE SCALE GENOMIC DNA]</scope>
    <source>
        <strain evidence="3">JCM 3399</strain>
    </source>
</reference>